<accession>A0A371CL65</accession>
<keyword evidence="3" id="KW-1185">Reference proteome</keyword>
<gene>
    <name evidence="2" type="ORF">OH76DRAFT_257635</name>
</gene>
<evidence type="ECO:0000256" key="1">
    <source>
        <dbReference type="SAM" id="MobiDB-lite"/>
    </source>
</evidence>
<sequence>MPFNKHTTCPAHVASDAVTVKAGKRVVLDQKNYQHRAIILRGILTQWDVSNQFRPGENEDESALQPVRIGTWQFTSAYRLDHPAEAVCIADDMEAFFHLSLYMGLRYLRNNCQNLQMTMFDYFDGYKYDVTKQHYVCGSDKRGAMRDGRLVDVADQRYRFLGDNRDGEPRNHPIDQIFRTCVRWFSGRYKLKELQAWERERGEDESPSEDELGPDPKLLDSKLDDPPPSQRATVWPEMDKVGDQLRPAPVKKKRGRKGGRGTHLGKRVKADPSAKHDA</sequence>
<feature type="compositionally biased region" description="Basic and acidic residues" evidence="1">
    <location>
        <begin position="268"/>
        <end position="278"/>
    </location>
</feature>
<reference evidence="2 3" key="1">
    <citation type="journal article" date="2018" name="Biotechnol. Biofuels">
        <title>Integrative visual omics of the white-rot fungus Polyporus brumalis exposes the biotechnological potential of its oxidative enzymes for delignifying raw plant biomass.</title>
        <authorList>
            <person name="Miyauchi S."/>
            <person name="Rancon A."/>
            <person name="Drula E."/>
            <person name="Hage H."/>
            <person name="Chaduli D."/>
            <person name="Favel A."/>
            <person name="Grisel S."/>
            <person name="Henrissat B."/>
            <person name="Herpoel-Gimbert I."/>
            <person name="Ruiz-Duenas F.J."/>
            <person name="Chevret D."/>
            <person name="Hainaut M."/>
            <person name="Lin J."/>
            <person name="Wang M."/>
            <person name="Pangilinan J."/>
            <person name="Lipzen A."/>
            <person name="Lesage-Meessen L."/>
            <person name="Navarro D."/>
            <person name="Riley R."/>
            <person name="Grigoriev I.V."/>
            <person name="Zhou S."/>
            <person name="Raouche S."/>
            <person name="Rosso M.N."/>
        </authorList>
    </citation>
    <scope>NUCLEOTIDE SEQUENCE [LARGE SCALE GENOMIC DNA]</scope>
    <source>
        <strain evidence="2 3">BRFM 1820</strain>
    </source>
</reference>
<feature type="compositionally biased region" description="Basic residues" evidence="1">
    <location>
        <begin position="249"/>
        <end position="267"/>
    </location>
</feature>
<proteinExistence type="predicted"/>
<evidence type="ECO:0008006" key="4">
    <source>
        <dbReference type="Google" id="ProtNLM"/>
    </source>
</evidence>
<feature type="region of interest" description="Disordered" evidence="1">
    <location>
        <begin position="198"/>
        <end position="278"/>
    </location>
</feature>
<dbReference type="OrthoDB" id="2747778at2759"/>
<organism evidence="2 3">
    <name type="scientific">Lentinus brumalis</name>
    <dbReference type="NCBI Taxonomy" id="2498619"/>
    <lineage>
        <taxon>Eukaryota</taxon>
        <taxon>Fungi</taxon>
        <taxon>Dikarya</taxon>
        <taxon>Basidiomycota</taxon>
        <taxon>Agaricomycotina</taxon>
        <taxon>Agaricomycetes</taxon>
        <taxon>Polyporales</taxon>
        <taxon>Polyporaceae</taxon>
        <taxon>Lentinus</taxon>
    </lineage>
</organism>
<name>A0A371CL65_9APHY</name>
<dbReference type="AlphaFoldDB" id="A0A371CL65"/>
<dbReference type="Proteomes" id="UP000256964">
    <property type="component" value="Unassembled WGS sequence"/>
</dbReference>
<evidence type="ECO:0000313" key="2">
    <source>
        <dbReference type="EMBL" id="RDX41023.1"/>
    </source>
</evidence>
<dbReference type="EMBL" id="KZ857527">
    <property type="protein sequence ID" value="RDX41023.1"/>
    <property type="molecule type" value="Genomic_DNA"/>
</dbReference>
<evidence type="ECO:0000313" key="3">
    <source>
        <dbReference type="Proteomes" id="UP000256964"/>
    </source>
</evidence>
<protein>
    <recommendedName>
        <fullName evidence="4">Fungal-type protein kinase domain-containing protein</fullName>
    </recommendedName>
</protein>